<dbReference type="Gramene" id="EFJ35367">
    <property type="protein sequence ID" value="EFJ35367"/>
    <property type="gene ID" value="SELMODRAFT_166345"/>
</dbReference>
<dbReference type="HOGENOM" id="CLU_005994_6_2_1"/>
<evidence type="ECO:0000259" key="6">
    <source>
        <dbReference type="PROSITE" id="PS51649"/>
    </source>
</evidence>
<dbReference type="SUPFAM" id="SSF54695">
    <property type="entry name" value="POZ domain"/>
    <property type="match status" value="1"/>
</dbReference>
<keyword evidence="3" id="KW-0175">Coiled coil</keyword>
<reference evidence="7 8" key="1">
    <citation type="journal article" date="2011" name="Science">
        <title>The Selaginella genome identifies genetic changes associated with the evolution of vascular plants.</title>
        <authorList>
            <person name="Banks J.A."/>
            <person name="Nishiyama T."/>
            <person name="Hasebe M."/>
            <person name="Bowman J.L."/>
            <person name="Gribskov M."/>
            <person name="dePamphilis C."/>
            <person name="Albert V.A."/>
            <person name="Aono N."/>
            <person name="Aoyama T."/>
            <person name="Ambrose B.A."/>
            <person name="Ashton N.W."/>
            <person name="Axtell M.J."/>
            <person name="Barker E."/>
            <person name="Barker M.S."/>
            <person name="Bennetzen J.L."/>
            <person name="Bonawitz N.D."/>
            <person name="Chapple C."/>
            <person name="Cheng C."/>
            <person name="Correa L.G."/>
            <person name="Dacre M."/>
            <person name="DeBarry J."/>
            <person name="Dreyer I."/>
            <person name="Elias M."/>
            <person name="Engstrom E.M."/>
            <person name="Estelle M."/>
            <person name="Feng L."/>
            <person name="Finet C."/>
            <person name="Floyd S.K."/>
            <person name="Frommer W.B."/>
            <person name="Fujita T."/>
            <person name="Gramzow L."/>
            <person name="Gutensohn M."/>
            <person name="Harholt J."/>
            <person name="Hattori M."/>
            <person name="Heyl A."/>
            <person name="Hirai T."/>
            <person name="Hiwatashi Y."/>
            <person name="Ishikawa M."/>
            <person name="Iwata M."/>
            <person name="Karol K.G."/>
            <person name="Koehler B."/>
            <person name="Kolukisaoglu U."/>
            <person name="Kubo M."/>
            <person name="Kurata T."/>
            <person name="Lalonde S."/>
            <person name="Li K."/>
            <person name="Li Y."/>
            <person name="Litt A."/>
            <person name="Lyons E."/>
            <person name="Manning G."/>
            <person name="Maruyama T."/>
            <person name="Michael T.P."/>
            <person name="Mikami K."/>
            <person name="Miyazaki S."/>
            <person name="Morinaga S."/>
            <person name="Murata T."/>
            <person name="Mueller-Roeber B."/>
            <person name="Nelson D.R."/>
            <person name="Obara M."/>
            <person name="Oguri Y."/>
            <person name="Olmstead R.G."/>
            <person name="Onodera N."/>
            <person name="Petersen B.L."/>
            <person name="Pils B."/>
            <person name="Prigge M."/>
            <person name="Rensing S.A."/>
            <person name="Riano-Pachon D.M."/>
            <person name="Roberts A.W."/>
            <person name="Sato Y."/>
            <person name="Scheller H.V."/>
            <person name="Schulz B."/>
            <person name="Schulz C."/>
            <person name="Shakirov E.V."/>
            <person name="Shibagaki N."/>
            <person name="Shinohara N."/>
            <person name="Shippen D.E."/>
            <person name="Soerensen I."/>
            <person name="Sotooka R."/>
            <person name="Sugimoto N."/>
            <person name="Sugita M."/>
            <person name="Sumikawa N."/>
            <person name="Tanurdzic M."/>
            <person name="Theissen G."/>
            <person name="Ulvskov P."/>
            <person name="Wakazuki S."/>
            <person name="Weng J.K."/>
            <person name="Willats W.W."/>
            <person name="Wipf D."/>
            <person name="Wolf P.G."/>
            <person name="Yang L."/>
            <person name="Zimmer A.D."/>
            <person name="Zhu Q."/>
            <person name="Mitros T."/>
            <person name="Hellsten U."/>
            <person name="Loque D."/>
            <person name="Otillar R."/>
            <person name="Salamov A."/>
            <person name="Schmutz J."/>
            <person name="Shapiro H."/>
            <person name="Lindquist E."/>
            <person name="Lucas S."/>
            <person name="Rokhsar D."/>
            <person name="Grigoriev I.V."/>
        </authorList>
    </citation>
    <scope>NUCLEOTIDE SEQUENCE [LARGE SCALE GENOMIC DNA]</scope>
</reference>
<feature type="domain" description="NPH3" evidence="6">
    <location>
        <begin position="208"/>
        <end position="500"/>
    </location>
</feature>
<evidence type="ECO:0000313" key="8">
    <source>
        <dbReference type="Proteomes" id="UP000001514"/>
    </source>
</evidence>
<dbReference type="InterPro" id="IPR000210">
    <property type="entry name" value="BTB/POZ_dom"/>
</dbReference>
<dbReference type="InterPro" id="IPR027356">
    <property type="entry name" value="NPH3_dom"/>
</dbReference>
<dbReference type="PROSITE" id="PS51649">
    <property type="entry name" value="NPH3"/>
    <property type="match status" value="1"/>
</dbReference>
<dbReference type="UniPathway" id="UPA00143"/>
<evidence type="ECO:0000259" key="5">
    <source>
        <dbReference type="PROSITE" id="PS50097"/>
    </source>
</evidence>
<evidence type="ECO:0000256" key="4">
    <source>
        <dbReference type="SAM" id="MobiDB-lite"/>
    </source>
</evidence>
<evidence type="ECO:0000256" key="3">
    <source>
        <dbReference type="SAM" id="Coils"/>
    </source>
</evidence>
<dbReference type="OMA" id="EQRRWRN"/>
<feature type="region of interest" description="Disordered" evidence="4">
    <location>
        <begin position="179"/>
        <end position="200"/>
    </location>
</feature>
<accession>D8QX86</accession>
<dbReference type="GO" id="GO:0016567">
    <property type="term" value="P:protein ubiquitination"/>
    <property type="evidence" value="ECO:0007669"/>
    <property type="project" value="UniProtKB-UniPathway"/>
</dbReference>
<dbReference type="GeneID" id="9643706"/>
<feature type="domain" description="BTB" evidence="5">
    <location>
        <begin position="25"/>
        <end position="93"/>
    </location>
</feature>
<evidence type="ECO:0000313" key="7">
    <source>
        <dbReference type="EMBL" id="EFJ35367.1"/>
    </source>
</evidence>
<dbReference type="InParanoid" id="D8QX86"/>
<keyword evidence="8" id="KW-1185">Reference proteome</keyword>
<dbReference type="PROSITE" id="PS50097">
    <property type="entry name" value="BTB"/>
    <property type="match status" value="1"/>
</dbReference>
<feature type="coiled-coil region" evidence="3">
    <location>
        <begin position="530"/>
        <end position="564"/>
    </location>
</feature>
<feature type="region of interest" description="Disordered" evidence="4">
    <location>
        <begin position="599"/>
        <end position="633"/>
    </location>
</feature>
<proteinExistence type="predicted"/>
<evidence type="ECO:0000256" key="2">
    <source>
        <dbReference type="ARBA" id="ARBA00022786"/>
    </source>
</evidence>
<feature type="compositionally biased region" description="Basic and acidic residues" evidence="4">
    <location>
        <begin position="599"/>
        <end position="608"/>
    </location>
</feature>
<dbReference type="CDD" id="cd18312">
    <property type="entry name" value="BTB_POZ_NPY3-like"/>
    <property type="match status" value="1"/>
</dbReference>
<protein>
    <submittedName>
        <fullName evidence="7">Uncharacterized protein NPH3A-1</fullName>
    </submittedName>
</protein>
<gene>
    <name evidence="7" type="primary">NPH3A-1</name>
    <name evidence="7" type="ORF">SELMODRAFT_166345</name>
</gene>
<dbReference type="Gene3D" id="3.30.710.10">
    <property type="entry name" value="Potassium Channel Kv1.1, Chain A"/>
    <property type="match status" value="1"/>
</dbReference>
<dbReference type="Pfam" id="PF03000">
    <property type="entry name" value="NPH3"/>
    <property type="match status" value="1"/>
</dbReference>
<dbReference type="InterPro" id="IPR011333">
    <property type="entry name" value="SKP1/BTB/POZ_sf"/>
</dbReference>
<dbReference type="InterPro" id="IPR043454">
    <property type="entry name" value="NPH3/RPT2-like"/>
</dbReference>
<name>D8QX86_SELML</name>
<dbReference type="EMBL" id="GL377568">
    <property type="protein sequence ID" value="EFJ35367.1"/>
    <property type="molecule type" value="Genomic_DNA"/>
</dbReference>
<evidence type="ECO:0000256" key="1">
    <source>
        <dbReference type="ARBA" id="ARBA00004906"/>
    </source>
</evidence>
<dbReference type="OrthoDB" id="624345at2759"/>
<dbReference type="KEGG" id="smo:SELMODRAFT_166345"/>
<dbReference type="Pfam" id="PF00651">
    <property type="entry name" value="BTB"/>
    <property type="match status" value="1"/>
</dbReference>
<comment type="pathway">
    <text evidence="1">Protein modification; protein ubiquitination.</text>
</comment>
<dbReference type="AlphaFoldDB" id="D8QX86"/>
<dbReference type="Proteomes" id="UP000001514">
    <property type="component" value="Unassembled WGS sequence"/>
</dbReference>
<feature type="compositionally biased region" description="Basic and acidic residues" evidence="4">
    <location>
        <begin position="183"/>
        <end position="200"/>
    </location>
</feature>
<sequence length="633" mass="71119">MKLGSKVDGFERQGQAWFVATELQSDLVVQVDDLKFHLHKFPLLSRSGRLNRLVFESRDTEKDHIDLTGIPGGPDSFELAAKFCYGMAIDLTAANVAGLRCAAEYLEMTEDLEEGNLISKTEAFLSFMVLGSWKDSLTVLKCCEKLSPWSENLQLVRRCSESIAWKACTDTRGINWSTIGKESSSRKSDSPESNEMRSSEDSKSVPADWWFEDLLTLSVDHFLKVIAAIKVKGMRSDLLGAVVTSYVLKWVPGLSRDTGYFNAENNIHMTASTGQDDFTVLQNKTQKLLENIVGILPLQQDTVSCSFLLRLLRIANMHGTSTACRAELEKRVGMQLENASLADLLVPSFLHTCETLYDVDLMQRLLQYFLLQEQVTQASPSTLEQQLGFDGAMRSAKVKVAKLLDGYLSEVARDQNLPLAKFQALVEAFPDSVRTSDDGLYKAIDTYLKVHPGLTELERKRLCRGMDCQRLSSDACLHASQNERLPLRVVVQVLFSEQVKLKNALSPVFGKDMDGWDNPQQGDGFHPLVSDSWAQELKAVKADLEQVKEKLAEFQSEYSLVRQQLQKLLGPKEKNQHSSSSSSWSMGWKKLRRASNLFHKDGMDDPEQRPSYVVQKDAIDNVAKPRLRRNSLS</sequence>
<dbReference type="eggNOG" id="ENOG502QR3H">
    <property type="taxonomic scope" value="Eukaryota"/>
</dbReference>
<keyword evidence="2" id="KW-0833">Ubl conjugation pathway</keyword>
<organism evidence="8">
    <name type="scientific">Selaginella moellendorffii</name>
    <name type="common">Spikemoss</name>
    <dbReference type="NCBI Taxonomy" id="88036"/>
    <lineage>
        <taxon>Eukaryota</taxon>
        <taxon>Viridiplantae</taxon>
        <taxon>Streptophyta</taxon>
        <taxon>Embryophyta</taxon>
        <taxon>Tracheophyta</taxon>
        <taxon>Lycopodiopsida</taxon>
        <taxon>Selaginellales</taxon>
        <taxon>Selaginellaceae</taxon>
        <taxon>Selaginella</taxon>
    </lineage>
</organism>
<dbReference type="PANTHER" id="PTHR32370">
    <property type="entry name" value="OS12G0117600 PROTEIN"/>
    <property type="match status" value="1"/>
</dbReference>
<dbReference type="FunCoup" id="D8QX86">
    <property type="interactions" value="336"/>
</dbReference>